<evidence type="ECO:0000259" key="1">
    <source>
        <dbReference type="PROSITE" id="PS51350"/>
    </source>
</evidence>
<gene>
    <name evidence="2" type="ORF">L0M14_12505</name>
</gene>
<keyword evidence="3" id="KW-1185">Reference proteome</keyword>
<protein>
    <submittedName>
        <fullName evidence="2">HPr family phosphocarrier protein</fullName>
    </submittedName>
</protein>
<dbReference type="SUPFAM" id="SSF55594">
    <property type="entry name" value="HPr-like"/>
    <property type="match status" value="1"/>
</dbReference>
<dbReference type="InterPro" id="IPR000032">
    <property type="entry name" value="HPr-like"/>
</dbReference>
<feature type="domain" description="HPr" evidence="1">
    <location>
        <begin position="1"/>
        <end position="86"/>
    </location>
</feature>
<reference evidence="2 3" key="1">
    <citation type="journal article" date="2024" name="Int. J. Syst. Evol. Microbiol.">
        <title>Paenibacillus hexagrammi sp. nov., a novel bacterium isolated from the gut content of Hexagrammos agrammus.</title>
        <authorList>
            <person name="Jung H.K."/>
            <person name="Kim D.G."/>
            <person name="Zin H."/>
            <person name="Park J."/>
            <person name="Jung H."/>
            <person name="Kim Y.O."/>
            <person name="Kong H.J."/>
            <person name="Kim J.W."/>
            <person name="Kim Y.S."/>
        </authorList>
    </citation>
    <scope>NUCLEOTIDE SEQUENCE [LARGE SCALE GENOMIC DNA]</scope>
    <source>
        <strain evidence="2 3">YPD9-1</strain>
    </source>
</reference>
<dbReference type="InterPro" id="IPR035895">
    <property type="entry name" value="HPr-like_sf"/>
</dbReference>
<name>A0ABY3SQ66_9BACL</name>
<dbReference type="EMBL" id="CP090978">
    <property type="protein sequence ID" value="UJF35824.1"/>
    <property type="molecule type" value="Genomic_DNA"/>
</dbReference>
<dbReference type="Gene3D" id="3.30.1340.10">
    <property type="entry name" value="HPr-like"/>
    <property type="match status" value="1"/>
</dbReference>
<evidence type="ECO:0000313" key="2">
    <source>
        <dbReference type="EMBL" id="UJF35824.1"/>
    </source>
</evidence>
<dbReference type="Proteomes" id="UP001649230">
    <property type="component" value="Chromosome"/>
</dbReference>
<dbReference type="PROSITE" id="PS51350">
    <property type="entry name" value="PTS_HPR_DOM"/>
    <property type="match status" value="1"/>
</dbReference>
<evidence type="ECO:0000313" key="3">
    <source>
        <dbReference type="Proteomes" id="UP001649230"/>
    </source>
</evidence>
<sequence>MRVHEFTIRSHMERKDLTEISAKSSHFMSEITLVYTEGHTEHIVDMKSVLGMLLVPIKEGTTIRLITKGKDEEEALHYIYDWFESR</sequence>
<accession>A0ABY3SQ66</accession>
<dbReference type="RefSeq" id="WP_235122381.1">
    <property type="nucleotide sequence ID" value="NZ_CP090978.1"/>
</dbReference>
<organism evidence="2 3">
    <name type="scientific">Paenibacillus hexagrammi</name>
    <dbReference type="NCBI Taxonomy" id="2908839"/>
    <lineage>
        <taxon>Bacteria</taxon>
        <taxon>Bacillati</taxon>
        <taxon>Bacillota</taxon>
        <taxon>Bacilli</taxon>
        <taxon>Bacillales</taxon>
        <taxon>Paenibacillaceae</taxon>
        <taxon>Paenibacillus</taxon>
    </lineage>
</organism>
<proteinExistence type="predicted"/>
<dbReference type="Pfam" id="PF00381">
    <property type="entry name" value="PTS-HPr"/>
    <property type="match status" value="1"/>
</dbReference>